<comment type="caution">
    <text evidence="2">The sequence shown here is derived from an EMBL/GenBank/DDBJ whole genome shotgun (WGS) entry which is preliminary data.</text>
</comment>
<evidence type="ECO:0008006" key="4">
    <source>
        <dbReference type="Google" id="ProtNLM"/>
    </source>
</evidence>
<dbReference type="Proteomes" id="UP000308054">
    <property type="component" value="Unassembled WGS sequence"/>
</dbReference>
<evidence type="ECO:0000313" key="2">
    <source>
        <dbReference type="EMBL" id="TGY90053.1"/>
    </source>
</evidence>
<name>A0A4S2H3H2_9PROT</name>
<organism evidence="2 3">
    <name type="scientific">Marinicauda algicola</name>
    <dbReference type="NCBI Taxonomy" id="2029849"/>
    <lineage>
        <taxon>Bacteria</taxon>
        <taxon>Pseudomonadati</taxon>
        <taxon>Pseudomonadota</taxon>
        <taxon>Alphaproteobacteria</taxon>
        <taxon>Maricaulales</taxon>
        <taxon>Maricaulaceae</taxon>
        <taxon>Marinicauda</taxon>
    </lineage>
</organism>
<keyword evidence="3" id="KW-1185">Reference proteome</keyword>
<evidence type="ECO:0000313" key="3">
    <source>
        <dbReference type="Proteomes" id="UP000308054"/>
    </source>
</evidence>
<keyword evidence="1" id="KW-0472">Membrane</keyword>
<feature type="transmembrane region" description="Helical" evidence="1">
    <location>
        <begin position="165"/>
        <end position="188"/>
    </location>
</feature>
<dbReference type="RefSeq" id="WP_135994550.1">
    <property type="nucleotide sequence ID" value="NZ_CP071057.1"/>
</dbReference>
<dbReference type="OrthoDB" id="7631752at2"/>
<sequence>MIALLADARSALIGLARLLAFQEGWRSHFDISPEGVWRSFGAVALALPAFVLFVLAANYFIAANAPGSEAGYSPFEAGISYLRIWAVFPVVAAGVAIALGLTGRYAAWLVIHNWAVFALLHVTALFFLLYAAGIADAAALAVLLQFYRLARLFVHWRIACAALQVGPVTGAAAAGIPVLADMVLIYALS</sequence>
<accession>A0A4S2H3H2</accession>
<keyword evidence="1" id="KW-0812">Transmembrane</keyword>
<evidence type="ECO:0000256" key="1">
    <source>
        <dbReference type="SAM" id="Phobius"/>
    </source>
</evidence>
<feature type="transmembrane region" description="Helical" evidence="1">
    <location>
        <begin position="36"/>
        <end position="61"/>
    </location>
</feature>
<proteinExistence type="predicted"/>
<dbReference type="EMBL" id="SRXW01000001">
    <property type="protein sequence ID" value="TGY90053.1"/>
    <property type="molecule type" value="Genomic_DNA"/>
</dbReference>
<protein>
    <recommendedName>
        <fullName evidence="4">Yip1 domain-containing protein</fullName>
    </recommendedName>
</protein>
<gene>
    <name evidence="2" type="ORF">E5163_02685</name>
</gene>
<reference evidence="2 3" key="1">
    <citation type="journal article" date="2017" name="Int. J. Syst. Evol. Microbiol.">
        <title>Marinicauda algicola sp. nov., isolated from a marine red alga Rhodosorus marinus.</title>
        <authorList>
            <person name="Jeong S.E."/>
            <person name="Jeon S.H."/>
            <person name="Chun B.H."/>
            <person name="Kim D.W."/>
            <person name="Jeon C.O."/>
        </authorList>
    </citation>
    <scope>NUCLEOTIDE SEQUENCE [LARGE SCALE GENOMIC DNA]</scope>
    <source>
        <strain evidence="2 3">JCM 31718</strain>
    </source>
</reference>
<keyword evidence="1" id="KW-1133">Transmembrane helix</keyword>
<feature type="transmembrane region" description="Helical" evidence="1">
    <location>
        <begin position="114"/>
        <end position="144"/>
    </location>
</feature>
<feature type="transmembrane region" description="Helical" evidence="1">
    <location>
        <begin position="82"/>
        <end position="102"/>
    </location>
</feature>
<dbReference type="AlphaFoldDB" id="A0A4S2H3H2"/>